<dbReference type="InterPro" id="IPR050469">
    <property type="entry name" value="Diguanylate_Cyclase"/>
</dbReference>
<dbReference type="GO" id="GO:0052621">
    <property type="term" value="F:diguanylate cyclase activity"/>
    <property type="evidence" value="ECO:0007669"/>
    <property type="project" value="UniProtKB-EC"/>
</dbReference>
<comment type="caution">
    <text evidence="5">The sequence shown here is derived from an EMBL/GenBank/DDBJ whole genome shotgun (WGS) entry which is preliminary data.</text>
</comment>
<dbReference type="PROSITE" id="PS50887">
    <property type="entry name" value="GGDEF"/>
    <property type="match status" value="1"/>
</dbReference>
<feature type="transmembrane region" description="Helical" evidence="3">
    <location>
        <begin position="45"/>
        <end position="67"/>
    </location>
</feature>
<dbReference type="SUPFAM" id="SSF55073">
    <property type="entry name" value="Nucleotide cyclase"/>
    <property type="match status" value="1"/>
</dbReference>
<proteinExistence type="predicted"/>
<reference evidence="5 6" key="1">
    <citation type="submission" date="2016-05" db="EMBL/GenBank/DDBJ databases">
        <authorList>
            <person name="Lavstsen T."/>
            <person name="Jespersen J.S."/>
        </authorList>
    </citation>
    <scope>NUCLEOTIDE SEQUENCE [LARGE SCALE GENOMIC DNA]</scope>
    <source>
        <strain evidence="5 6">KCJ1736</strain>
    </source>
</reference>
<dbReference type="SMART" id="SM00267">
    <property type="entry name" value="GGDEF"/>
    <property type="match status" value="1"/>
</dbReference>
<feature type="domain" description="GGDEF" evidence="4">
    <location>
        <begin position="155"/>
        <end position="286"/>
    </location>
</feature>
<evidence type="ECO:0000256" key="2">
    <source>
        <dbReference type="ARBA" id="ARBA00034247"/>
    </source>
</evidence>
<dbReference type="FunFam" id="3.30.70.270:FF:000001">
    <property type="entry name" value="Diguanylate cyclase domain protein"/>
    <property type="match status" value="1"/>
</dbReference>
<dbReference type="PANTHER" id="PTHR45138">
    <property type="entry name" value="REGULATORY COMPONENTS OF SENSORY TRANSDUCTION SYSTEM"/>
    <property type="match status" value="1"/>
</dbReference>
<evidence type="ECO:0000313" key="6">
    <source>
        <dbReference type="Proteomes" id="UP000077098"/>
    </source>
</evidence>
<dbReference type="PANTHER" id="PTHR45138:SF9">
    <property type="entry name" value="DIGUANYLATE CYCLASE DGCM-RELATED"/>
    <property type="match status" value="1"/>
</dbReference>
<dbReference type="GO" id="GO:0043709">
    <property type="term" value="P:cell adhesion involved in single-species biofilm formation"/>
    <property type="evidence" value="ECO:0007669"/>
    <property type="project" value="TreeGrafter"/>
</dbReference>
<keyword evidence="3" id="KW-1133">Transmembrane helix</keyword>
<dbReference type="Pfam" id="PF00990">
    <property type="entry name" value="GGDEF"/>
    <property type="match status" value="1"/>
</dbReference>
<dbReference type="InterPro" id="IPR058379">
    <property type="entry name" value="DUF8066"/>
</dbReference>
<evidence type="ECO:0000313" key="5">
    <source>
        <dbReference type="EMBL" id="OAE40466.1"/>
    </source>
</evidence>
<name>A0A176X1C4_AGRTU</name>
<dbReference type="Pfam" id="PF26262">
    <property type="entry name" value="DUF8066"/>
    <property type="match status" value="1"/>
</dbReference>
<accession>A0A176X1C4</accession>
<feature type="transmembrane region" description="Helical" evidence="3">
    <location>
        <begin position="12"/>
        <end position="39"/>
    </location>
</feature>
<dbReference type="EMBL" id="LXPS01000036">
    <property type="protein sequence ID" value="OAE40466.1"/>
    <property type="molecule type" value="Genomic_DNA"/>
</dbReference>
<dbReference type="GO" id="GO:1902201">
    <property type="term" value="P:negative regulation of bacterial-type flagellum-dependent cell motility"/>
    <property type="evidence" value="ECO:0007669"/>
    <property type="project" value="TreeGrafter"/>
</dbReference>
<dbReference type="NCBIfam" id="TIGR00254">
    <property type="entry name" value="GGDEF"/>
    <property type="match status" value="1"/>
</dbReference>
<evidence type="ECO:0000256" key="1">
    <source>
        <dbReference type="ARBA" id="ARBA00012528"/>
    </source>
</evidence>
<dbReference type="InterPro" id="IPR043128">
    <property type="entry name" value="Rev_trsase/Diguanyl_cyclase"/>
</dbReference>
<dbReference type="GO" id="GO:0005886">
    <property type="term" value="C:plasma membrane"/>
    <property type="evidence" value="ECO:0007669"/>
    <property type="project" value="TreeGrafter"/>
</dbReference>
<keyword evidence="3" id="KW-0812">Transmembrane</keyword>
<gene>
    <name evidence="5" type="ORF">A7J57_09265</name>
</gene>
<dbReference type="InterPro" id="IPR029787">
    <property type="entry name" value="Nucleotide_cyclase"/>
</dbReference>
<keyword evidence="3" id="KW-0472">Membrane</keyword>
<dbReference type="EC" id="2.7.7.65" evidence="1"/>
<dbReference type="Proteomes" id="UP000077098">
    <property type="component" value="Unassembled WGS sequence"/>
</dbReference>
<evidence type="ECO:0000256" key="3">
    <source>
        <dbReference type="SAM" id="Phobius"/>
    </source>
</evidence>
<comment type="catalytic activity">
    <reaction evidence="2">
        <text>2 GTP = 3',3'-c-di-GMP + 2 diphosphate</text>
        <dbReference type="Rhea" id="RHEA:24898"/>
        <dbReference type="ChEBI" id="CHEBI:33019"/>
        <dbReference type="ChEBI" id="CHEBI:37565"/>
        <dbReference type="ChEBI" id="CHEBI:58805"/>
        <dbReference type="EC" id="2.7.7.65"/>
    </reaction>
</comment>
<protein>
    <recommendedName>
        <fullName evidence="1">diguanylate cyclase</fullName>
        <ecNumber evidence="1">2.7.7.65</ecNumber>
    </recommendedName>
</protein>
<dbReference type="Gene3D" id="3.30.70.270">
    <property type="match status" value="1"/>
</dbReference>
<organism evidence="5 6">
    <name type="scientific">Agrobacterium tumefaciens</name>
    <dbReference type="NCBI Taxonomy" id="358"/>
    <lineage>
        <taxon>Bacteria</taxon>
        <taxon>Pseudomonadati</taxon>
        <taxon>Pseudomonadota</taxon>
        <taxon>Alphaproteobacteria</taxon>
        <taxon>Hyphomicrobiales</taxon>
        <taxon>Rhizobiaceae</taxon>
        <taxon>Rhizobium/Agrobacterium group</taxon>
        <taxon>Agrobacterium</taxon>
        <taxon>Agrobacterium tumefaciens complex</taxon>
    </lineage>
</organism>
<evidence type="ECO:0000259" key="4">
    <source>
        <dbReference type="PROSITE" id="PS50887"/>
    </source>
</evidence>
<sequence>MFEDRLNKIKSSIVAKIFLVCFVSVHVPLIALVTFLSLGFQPSTLSIFGLVLSATLVGTVLCLYAIWRLISPLNRLASALKRYPDDKTILTLPASAADEIGTVTDIARSMLMEVENLTRKLKHQASTDFLTGLGNRRALMERMPVIQAQASRSDDAVSIILFDLDHFKRINDEYGHETGDKALMAVAEAVKDHLRPYDYAARIGGEEFCIVLPKADMASALIVAERLRNAVAECVVEPLAKGRITCSFGVAEARQNERLQELLLRADAALYQAKHGGRNLVKSAQSK</sequence>
<dbReference type="AlphaFoldDB" id="A0A176X1C4"/>
<dbReference type="CDD" id="cd01949">
    <property type="entry name" value="GGDEF"/>
    <property type="match status" value="1"/>
</dbReference>
<dbReference type="InterPro" id="IPR000160">
    <property type="entry name" value="GGDEF_dom"/>
</dbReference>